<keyword evidence="3" id="KW-1185">Reference proteome</keyword>
<keyword evidence="1" id="KW-1133">Transmembrane helix</keyword>
<evidence type="ECO:0000313" key="2">
    <source>
        <dbReference type="EMBL" id="MBD1364006.1"/>
    </source>
</evidence>
<comment type="caution">
    <text evidence="2">The sequence shown here is derived from an EMBL/GenBank/DDBJ whole genome shotgun (WGS) entry which is preliminary data.</text>
</comment>
<dbReference type="RefSeq" id="WP_191188673.1">
    <property type="nucleotide sequence ID" value="NZ_JACWMY010000004.1"/>
</dbReference>
<dbReference type="Proteomes" id="UP000606600">
    <property type="component" value="Unassembled WGS sequence"/>
</dbReference>
<keyword evidence="1" id="KW-0472">Membrane</keyword>
<protein>
    <recommendedName>
        <fullName evidence="4">PH (Pleckstrin Homology) domain-containing protein</fullName>
    </recommendedName>
</protein>
<feature type="transmembrane region" description="Helical" evidence="1">
    <location>
        <begin position="21"/>
        <end position="41"/>
    </location>
</feature>
<sequence length="131" mass="15289">MWWYKETNPDYEQIHGIMLKIMIPIIIPLIAFIVWASYPWLSRDEMLIKDSPLLVIHGKVDSIYNDEDNHNIKTYRLTNRHTYFLQESTSIKVNLGDSLSKLKGSEKVYIVKAGGEKITVDYKDLMLELAN</sequence>
<name>A0ABR7WNW1_9SPHI</name>
<organism evidence="2 3">
    <name type="scientific">Mucilaginibacter pankratovii</name>
    <dbReference type="NCBI Taxonomy" id="2772110"/>
    <lineage>
        <taxon>Bacteria</taxon>
        <taxon>Pseudomonadati</taxon>
        <taxon>Bacteroidota</taxon>
        <taxon>Sphingobacteriia</taxon>
        <taxon>Sphingobacteriales</taxon>
        <taxon>Sphingobacteriaceae</taxon>
        <taxon>Mucilaginibacter</taxon>
    </lineage>
</organism>
<evidence type="ECO:0000256" key="1">
    <source>
        <dbReference type="SAM" id="Phobius"/>
    </source>
</evidence>
<reference evidence="2 3" key="1">
    <citation type="submission" date="2020-09" db="EMBL/GenBank/DDBJ databases">
        <title>Novel species of Mucilaginibacter isolated from a glacier on the Tibetan Plateau.</title>
        <authorList>
            <person name="Liu Q."/>
            <person name="Xin Y.-H."/>
        </authorList>
    </citation>
    <scope>NUCLEOTIDE SEQUENCE [LARGE SCALE GENOMIC DNA]</scope>
    <source>
        <strain evidence="2 3">ZT4R22</strain>
    </source>
</reference>
<accession>A0ABR7WNW1</accession>
<gene>
    <name evidence="2" type="ORF">IDJ77_09315</name>
</gene>
<proteinExistence type="predicted"/>
<evidence type="ECO:0008006" key="4">
    <source>
        <dbReference type="Google" id="ProtNLM"/>
    </source>
</evidence>
<evidence type="ECO:0000313" key="3">
    <source>
        <dbReference type="Proteomes" id="UP000606600"/>
    </source>
</evidence>
<keyword evidence="1" id="KW-0812">Transmembrane</keyword>
<dbReference type="EMBL" id="JACWMY010000004">
    <property type="protein sequence ID" value="MBD1364006.1"/>
    <property type="molecule type" value="Genomic_DNA"/>
</dbReference>